<keyword evidence="8" id="KW-1185">Reference proteome</keyword>
<dbReference type="GO" id="GO:0004065">
    <property type="term" value="F:arylsulfatase activity"/>
    <property type="evidence" value="ECO:0007669"/>
    <property type="project" value="TreeGrafter"/>
</dbReference>
<dbReference type="PANTHER" id="PTHR42693">
    <property type="entry name" value="ARYLSULFATASE FAMILY MEMBER"/>
    <property type="match status" value="1"/>
</dbReference>
<dbReference type="PROSITE" id="PS00523">
    <property type="entry name" value="SULFATASE_1"/>
    <property type="match status" value="1"/>
</dbReference>
<dbReference type="InterPro" id="IPR024607">
    <property type="entry name" value="Sulfatase_CS"/>
</dbReference>
<comment type="caution">
    <text evidence="7">The sequence shown here is derived from an EMBL/GenBank/DDBJ whole genome shotgun (WGS) entry which is preliminary data.</text>
</comment>
<dbReference type="Pfam" id="PF00884">
    <property type="entry name" value="Sulfatase"/>
    <property type="match status" value="1"/>
</dbReference>
<dbReference type="OrthoDB" id="9783154at2"/>
<dbReference type="EMBL" id="ABCK01000019">
    <property type="protein sequence ID" value="EDM26169.1"/>
    <property type="molecule type" value="Genomic_DNA"/>
</dbReference>
<dbReference type="InterPro" id="IPR017850">
    <property type="entry name" value="Alkaline_phosphatase_core_sf"/>
</dbReference>
<evidence type="ECO:0000256" key="3">
    <source>
        <dbReference type="ARBA" id="ARBA00022801"/>
    </source>
</evidence>
<evidence type="ECO:0000313" key="8">
    <source>
        <dbReference type="Proteomes" id="UP000004947"/>
    </source>
</evidence>
<dbReference type="PANTHER" id="PTHR42693:SF53">
    <property type="entry name" value="ENDO-4-O-SULFATASE"/>
    <property type="match status" value="1"/>
</dbReference>
<comment type="similarity">
    <text evidence="1">Belongs to the sulfatase family.</text>
</comment>
<evidence type="ECO:0000313" key="7">
    <source>
        <dbReference type="EMBL" id="EDM26169.1"/>
    </source>
</evidence>
<organism evidence="7 8">
    <name type="scientific">Lentisphaera araneosa HTCC2155</name>
    <dbReference type="NCBI Taxonomy" id="313628"/>
    <lineage>
        <taxon>Bacteria</taxon>
        <taxon>Pseudomonadati</taxon>
        <taxon>Lentisphaerota</taxon>
        <taxon>Lentisphaeria</taxon>
        <taxon>Lentisphaerales</taxon>
        <taxon>Lentisphaeraceae</taxon>
        <taxon>Lentisphaera</taxon>
    </lineage>
</organism>
<keyword evidence="5" id="KW-0732">Signal</keyword>
<reference evidence="7 8" key="1">
    <citation type="journal article" date="2010" name="J. Bacteriol.">
        <title>Genome sequence of Lentisphaera araneosa HTCC2155T, the type species of the order Lentisphaerales in the phylum Lentisphaerae.</title>
        <authorList>
            <person name="Thrash J.C."/>
            <person name="Cho J.C."/>
            <person name="Vergin K.L."/>
            <person name="Morris R.M."/>
            <person name="Giovannoni S.J."/>
        </authorList>
    </citation>
    <scope>NUCLEOTIDE SEQUENCE [LARGE SCALE GENOMIC DNA]</scope>
    <source>
        <strain evidence="7 8">HTCC2155</strain>
    </source>
</reference>
<name>A6DQB8_9BACT</name>
<dbReference type="AlphaFoldDB" id="A6DQB8"/>
<feature type="domain" description="Sulfatase N-terminal" evidence="6">
    <location>
        <begin position="19"/>
        <end position="366"/>
    </location>
</feature>
<evidence type="ECO:0000256" key="1">
    <source>
        <dbReference type="ARBA" id="ARBA00008779"/>
    </source>
</evidence>
<keyword evidence="4" id="KW-0106">Calcium</keyword>
<dbReference type="InterPro" id="IPR000917">
    <property type="entry name" value="Sulfatase_N"/>
</dbReference>
<dbReference type="RefSeq" id="WP_007280047.1">
    <property type="nucleotide sequence ID" value="NZ_ABCK01000019.1"/>
</dbReference>
<dbReference type="STRING" id="313628.LNTAR_16518"/>
<dbReference type="Gene3D" id="3.30.1120.10">
    <property type="match status" value="1"/>
</dbReference>
<feature type="signal peptide" evidence="5">
    <location>
        <begin position="1"/>
        <end position="15"/>
    </location>
</feature>
<keyword evidence="3" id="KW-0378">Hydrolase</keyword>
<dbReference type="GO" id="GO:0046872">
    <property type="term" value="F:metal ion binding"/>
    <property type="evidence" value="ECO:0007669"/>
    <property type="project" value="UniProtKB-KW"/>
</dbReference>
<dbReference type="Gene3D" id="3.40.720.10">
    <property type="entry name" value="Alkaline Phosphatase, subunit A"/>
    <property type="match status" value="1"/>
</dbReference>
<keyword evidence="2" id="KW-0479">Metal-binding</keyword>
<proteinExistence type="inferred from homology"/>
<gene>
    <name evidence="7" type="ORF">LNTAR_16518</name>
</gene>
<dbReference type="SUPFAM" id="SSF53649">
    <property type="entry name" value="Alkaline phosphatase-like"/>
    <property type="match status" value="1"/>
</dbReference>
<evidence type="ECO:0000256" key="5">
    <source>
        <dbReference type="SAM" id="SignalP"/>
    </source>
</evidence>
<feature type="chain" id="PRO_5013130358" evidence="5">
    <location>
        <begin position="16"/>
        <end position="490"/>
    </location>
</feature>
<accession>A6DQB8</accession>
<protein>
    <submittedName>
        <fullName evidence="7">N-acetylgalactosamine-6-sulfatase</fullName>
    </submittedName>
</protein>
<evidence type="ECO:0000256" key="2">
    <source>
        <dbReference type="ARBA" id="ARBA00022723"/>
    </source>
</evidence>
<dbReference type="InterPro" id="IPR050738">
    <property type="entry name" value="Sulfatase"/>
</dbReference>
<evidence type="ECO:0000259" key="6">
    <source>
        <dbReference type="Pfam" id="PF00884"/>
    </source>
</evidence>
<sequence length="490" mass="55461">MKKLLLLLVSLTVSATEQPNIILIMADDLGWGDTGFNGHEVIQTPHLDQMAAEGVKFNRFYSASSVCSPTRASVLTGRNPYRIGIPRANQGFLRPEEVTLPEVLKDAGYLTGHFGKWHLGTLTHAEKDGNRGGKGRLKDFNPPSSHGYDAAFVTESKVPTYDPMKRPLKFQEGSSLKLGWESLKEGEEFEFFGTHYWDINGDKVTDNLEGDDSRVIMDRVISFVDKSSDENKPFLSVVWFHTPHLPCVAGPEYHEMYKEHPIHFRNYAGCITAMDKQVGRLRRHLKSKELEENTMIWFCSDNGPEHKARPDNGSAGHFRGRKRDLYEGGVRVPGLMVWPAKVKSPKEVNLPCVTSDYLPTILDALKIEHPQPTFEIDGRSLMPLIEGDIKQRNKSIGLMFGGRIAWHRGPYKLISNNGGKQYKLYNIEDDPTEKNDISLSYPELVSELKKELREWHESVKSSFEGKEYGDESLLKSRLKWSSPLSVKKSN</sequence>
<evidence type="ECO:0000256" key="4">
    <source>
        <dbReference type="ARBA" id="ARBA00022837"/>
    </source>
</evidence>
<dbReference type="Proteomes" id="UP000004947">
    <property type="component" value="Unassembled WGS sequence"/>
</dbReference>
<dbReference type="eggNOG" id="COG3119">
    <property type="taxonomic scope" value="Bacteria"/>
</dbReference>